<organism evidence="3 4">
    <name type="scientific">Raineyella fluvialis</name>
    <dbReference type="NCBI Taxonomy" id="2662261"/>
    <lineage>
        <taxon>Bacteria</taxon>
        <taxon>Bacillati</taxon>
        <taxon>Actinomycetota</taxon>
        <taxon>Actinomycetes</taxon>
        <taxon>Propionibacteriales</taxon>
        <taxon>Propionibacteriaceae</taxon>
        <taxon>Raineyella</taxon>
    </lineage>
</organism>
<evidence type="ECO:0000313" key="3">
    <source>
        <dbReference type="EMBL" id="QGF22448.1"/>
    </source>
</evidence>
<gene>
    <name evidence="3" type="ORF">Rai3103_00690</name>
</gene>
<dbReference type="EMBL" id="CP045725">
    <property type="protein sequence ID" value="QGF22448.1"/>
    <property type="molecule type" value="Genomic_DNA"/>
</dbReference>
<feature type="transmembrane region" description="Helical" evidence="2">
    <location>
        <begin position="94"/>
        <end position="116"/>
    </location>
</feature>
<evidence type="ECO:0000313" key="4">
    <source>
        <dbReference type="Proteomes" id="UP000386847"/>
    </source>
</evidence>
<name>A0A5Q2F705_9ACTN</name>
<keyword evidence="2" id="KW-0472">Membrane</keyword>
<feature type="compositionally biased region" description="Pro residues" evidence="1">
    <location>
        <begin position="60"/>
        <end position="69"/>
    </location>
</feature>
<reference evidence="3 4" key="1">
    <citation type="submission" date="2019-10" db="EMBL/GenBank/DDBJ databases">
        <title>Genomic analysis of Raineyella sp. CBA3103.</title>
        <authorList>
            <person name="Roh S.W."/>
        </authorList>
    </citation>
    <scope>NUCLEOTIDE SEQUENCE [LARGE SCALE GENOMIC DNA]</scope>
    <source>
        <strain evidence="3 4">CBA3103</strain>
    </source>
</reference>
<dbReference type="InterPro" id="IPR010295">
    <property type="entry name" value="DUF898"/>
</dbReference>
<keyword evidence="4" id="KW-1185">Reference proteome</keyword>
<feature type="transmembrane region" description="Helical" evidence="2">
    <location>
        <begin position="148"/>
        <end position="167"/>
    </location>
</feature>
<feature type="region of interest" description="Disordered" evidence="1">
    <location>
        <begin position="1"/>
        <end position="69"/>
    </location>
</feature>
<dbReference type="Proteomes" id="UP000386847">
    <property type="component" value="Chromosome"/>
</dbReference>
<keyword evidence="2" id="KW-1133">Transmembrane helix</keyword>
<dbReference type="KEGG" id="rain:Rai3103_00690"/>
<protein>
    <submittedName>
        <fullName evidence="3">DUF898 family protein</fullName>
    </submittedName>
</protein>
<dbReference type="AlphaFoldDB" id="A0A5Q2F705"/>
<sequence length="192" mass="20509">MSESSWSGGGAQQPSPYGGPGPGDPSPRRSNPGPVIESGPTATQARPAAPDQIFGVTGEPPVPATLPQPAAPVASPTAWAVPLTFKFTGGAGSFLGMQILAFLVTVLTLGICYPWAVVMRYRWQANHTFVNGAPMRFTGSAIGLFGQWIKWLLLMIVTLGIYSFWVIPRMTRWVVEHQEVVIQVPVAPFPPA</sequence>
<evidence type="ECO:0000256" key="2">
    <source>
        <dbReference type="SAM" id="Phobius"/>
    </source>
</evidence>
<evidence type="ECO:0000256" key="1">
    <source>
        <dbReference type="SAM" id="MobiDB-lite"/>
    </source>
</evidence>
<accession>A0A5Q2F705</accession>
<keyword evidence="2" id="KW-0812">Transmembrane</keyword>
<dbReference type="Pfam" id="PF05987">
    <property type="entry name" value="DUF898"/>
    <property type="match status" value="1"/>
</dbReference>
<proteinExistence type="predicted"/>